<evidence type="ECO:0000256" key="4">
    <source>
        <dbReference type="ARBA" id="ARBA00023136"/>
    </source>
</evidence>
<sequence>MSTAETKAAVVGAAGSGSGAGARRVARTAWGITFMVMLFQMINYADKAVLGIVARPLSEDLGLSHADIGLLGSAFFILFSVTGLIGGFVADRIKIVWMLLGMVVLWSVLQVPIVLMGTFGALLVCRILLGAAEGPAASLNNVAVFGWFPKDKRALPAAIVTTGGSLAKVMLAPALAIVVAACGWKAAFLALGALGLAWSVVWLVVGKDGPYSVSRARERAQASSGTGKVARVAFWRIAIRPTFWGGSLGMLAIYGFVAVVLTWLPSYFEQGLGFSRLNSGFLFALPSITGVGALLFSSIVSDRLIRRGRSVRAARGGVAVVAFVLCGVMLLVLPYVTNSWTAVFLVVTAYGVGLATFPLMQIAVSHICPERQVASTVGVSVAIYQASGLLAPWLAGRIIDAAPTLAEGYATAFQTVGITAIVGAVLIALTVDPERDRARIAALDALTHADGSVDDEVLLSGGER</sequence>
<feature type="transmembrane region" description="Helical" evidence="5">
    <location>
        <begin position="376"/>
        <end position="396"/>
    </location>
</feature>
<gene>
    <name evidence="7" type="ORF">JWS13_29480</name>
</gene>
<dbReference type="Pfam" id="PF07690">
    <property type="entry name" value="MFS_1"/>
    <property type="match status" value="1"/>
</dbReference>
<evidence type="ECO:0000313" key="7">
    <source>
        <dbReference type="EMBL" id="QSE92448.1"/>
    </source>
</evidence>
<keyword evidence="2 5" id="KW-0812">Transmembrane</keyword>
<evidence type="ECO:0000259" key="6">
    <source>
        <dbReference type="PROSITE" id="PS50850"/>
    </source>
</evidence>
<dbReference type="PROSITE" id="PS50850">
    <property type="entry name" value="MFS"/>
    <property type="match status" value="1"/>
</dbReference>
<dbReference type="InterPro" id="IPR011701">
    <property type="entry name" value="MFS"/>
</dbReference>
<dbReference type="PANTHER" id="PTHR11662">
    <property type="entry name" value="SOLUTE CARRIER FAMILY 17"/>
    <property type="match status" value="1"/>
</dbReference>
<keyword evidence="3 5" id="KW-1133">Transmembrane helix</keyword>
<evidence type="ECO:0000313" key="8">
    <source>
        <dbReference type="Proteomes" id="UP000662986"/>
    </source>
</evidence>
<comment type="subcellular location">
    <subcellularLocation>
        <location evidence="1">Cell membrane</location>
        <topology evidence="1">Multi-pass membrane protein</topology>
    </subcellularLocation>
</comment>
<feature type="transmembrane region" description="Helical" evidence="5">
    <location>
        <begin position="65"/>
        <end position="89"/>
    </location>
</feature>
<feature type="transmembrane region" description="Helical" evidence="5">
    <location>
        <begin position="280"/>
        <end position="301"/>
    </location>
</feature>
<accession>A0A974W8Y8</accession>
<reference evidence="7 8" key="1">
    <citation type="journal article" date="2021" name="Microbiol. Resour. Announc.">
        <title>Complete Genome Sequences of Two Rhodococcus sp. Strains with Large and Linear Chromosomes, Isolated from Apple Rhizosphere.</title>
        <authorList>
            <person name="Benning S."/>
            <person name="Brugnone N."/>
            <person name="Siani R."/>
            <person name="Kublik S."/>
            <person name="Schloter M."/>
            <person name="Rad V."/>
        </authorList>
    </citation>
    <scope>NUCLEOTIDE SEQUENCE [LARGE SCALE GENOMIC DNA]</scope>
    <source>
        <strain evidence="7 8">R79</strain>
    </source>
</reference>
<feature type="transmembrane region" description="Helical" evidence="5">
    <location>
        <begin position="96"/>
        <end position="121"/>
    </location>
</feature>
<dbReference type="InterPro" id="IPR036259">
    <property type="entry name" value="MFS_trans_sf"/>
</dbReference>
<dbReference type="EMBL" id="CP070619">
    <property type="protein sequence ID" value="QSE92448.1"/>
    <property type="molecule type" value="Genomic_DNA"/>
</dbReference>
<feature type="transmembrane region" description="Helical" evidence="5">
    <location>
        <begin position="408"/>
        <end position="429"/>
    </location>
</feature>
<dbReference type="PANTHER" id="PTHR11662:SF450">
    <property type="entry name" value="BLR1003 PROTEIN"/>
    <property type="match status" value="1"/>
</dbReference>
<dbReference type="Proteomes" id="UP000662986">
    <property type="component" value="Chromosome"/>
</dbReference>
<keyword evidence="4 5" id="KW-0472">Membrane</keyword>
<feature type="domain" description="Major facilitator superfamily (MFS) profile" evidence="6">
    <location>
        <begin position="32"/>
        <end position="435"/>
    </location>
</feature>
<feature type="transmembrane region" description="Helical" evidence="5">
    <location>
        <begin position="313"/>
        <end position="336"/>
    </location>
</feature>
<evidence type="ECO:0000256" key="2">
    <source>
        <dbReference type="ARBA" id="ARBA00022692"/>
    </source>
</evidence>
<dbReference type="Gene3D" id="1.20.1250.20">
    <property type="entry name" value="MFS general substrate transporter like domains"/>
    <property type="match status" value="2"/>
</dbReference>
<organism evidence="7 8">
    <name type="scientific">Rhodococcus pseudokoreensis</name>
    <dbReference type="NCBI Taxonomy" id="2811421"/>
    <lineage>
        <taxon>Bacteria</taxon>
        <taxon>Bacillati</taxon>
        <taxon>Actinomycetota</taxon>
        <taxon>Actinomycetes</taxon>
        <taxon>Mycobacteriales</taxon>
        <taxon>Nocardiaceae</taxon>
        <taxon>Rhodococcus</taxon>
    </lineage>
</organism>
<feature type="transmembrane region" description="Helical" evidence="5">
    <location>
        <begin position="243"/>
        <end position="268"/>
    </location>
</feature>
<dbReference type="SUPFAM" id="SSF103473">
    <property type="entry name" value="MFS general substrate transporter"/>
    <property type="match status" value="1"/>
</dbReference>
<keyword evidence="8" id="KW-1185">Reference proteome</keyword>
<feature type="transmembrane region" description="Helical" evidence="5">
    <location>
        <begin position="342"/>
        <end position="364"/>
    </location>
</feature>
<dbReference type="InterPro" id="IPR050382">
    <property type="entry name" value="MFS_Na/Anion_cotransporter"/>
</dbReference>
<feature type="transmembrane region" description="Helical" evidence="5">
    <location>
        <begin position="127"/>
        <end position="148"/>
    </location>
</feature>
<evidence type="ECO:0000256" key="3">
    <source>
        <dbReference type="ARBA" id="ARBA00022989"/>
    </source>
</evidence>
<dbReference type="RefSeq" id="WP_206008929.1">
    <property type="nucleotide sequence ID" value="NZ_CP070619.1"/>
</dbReference>
<feature type="transmembrane region" description="Helical" evidence="5">
    <location>
        <begin position="28"/>
        <end position="45"/>
    </location>
</feature>
<feature type="transmembrane region" description="Helical" evidence="5">
    <location>
        <begin position="186"/>
        <end position="205"/>
    </location>
</feature>
<evidence type="ECO:0000256" key="1">
    <source>
        <dbReference type="ARBA" id="ARBA00004651"/>
    </source>
</evidence>
<proteinExistence type="predicted"/>
<feature type="transmembrane region" description="Helical" evidence="5">
    <location>
        <begin position="155"/>
        <end position="180"/>
    </location>
</feature>
<evidence type="ECO:0000256" key="5">
    <source>
        <dbReference type="SAM" id="Phobius"/>
    </source>
</evidence>
<protein>
    <submittedName>
        <fullName evidence="7">MFS transporter</fullName>
    </submittedName>
</protein>
<dbReference type="InterPro" id="IPR020846">
    <property type="entry name" value="MFS_dom"/>
</dbReference>
<reference evidence="7 8" key="2">
    <citation type="journal article" date="2022" name="Arch. Microbiol.">
        <title>Rhodococcus pseudokoreensis sp. nov. isolated from the rhizosphere of young M26 apple rootstocks.</title>
        <authorList>
            <person name="Kampfer P."/>
            <person name="Glaeser S.P."/>
            <person name="Blom J."/>
            <person name="Wolf J."/>
            <person name="Benning S."/>
            <person name="Schloter M."/>
            <person name="Neumann-Schaal M."/>
        </authorList>
    </citation>
    <scope>NUCLEOTIDE SEQUENCE [LARGE SCALE GENOMIC DNA]</scope>
    <source>
        <strain evidence="7 8">R79</strain>
    </source>
</reference>
<name>A0A974W8Y8_9NOCA</name>